<dbReference type="SUPFAM" id="SSF56112">
    <property type="entry name" value="Protein kinase-like (PK-like)"/>
    <property type="match status" value="1"/>
</dbReference>
<evidence type="ECO:0000313" key="3">
    <source>
        <dbReference type="Proteomes" id="UP000220251"/>
    </source>
</evidence>
<dbReference type="SMART" id="SM00220">
    <property type="entry name" value="S_TKc"/>
    <property type="match status" value="1"/>
</dbReference>
<organism evidence="2 3">
    <name type="scientific">Estrella lausannensis</name>
    <dbReference type="NCBI Taxonomy" id="483423"/>
    <lineage>
        <taxon>Bacteria</taxon>
        <taxon>Pseudomonadati</taxon>
        <taxon>Chlamydiota</taxon>
        <taxon>Chlamydiia</taxon>
        <taxon>Parachlamydiales</taxon>
        <taxon>Candidatus Criblamydiaceae</taxon>
        <taxon>Estrella</taxon>
    </lineage>
</organism>
<keyword evidence="2" id="KW-0418">Kinase</keyword>
<dbReference type="RefSeq" id="WP_098038544.1">
    <property type="nucleotide sequence ID" value="NZ_CWGJ01000015.1"/>
</dbReference>
<accession>A0A0H5E612</accession>
<gene>
    <name evidence="2" type="ORF">ELAC_1346</name>
</gene>
<dbReference type="OrthoDB" id="581647at2"/>
<dbReference type="InterPro" id="IPR011009">
    <property type="entry name" value="Kinase-like_dom_sf"/>
</dbReference>
<dbReference type="InterPro" id="IPR000719">
    <property type="entry name" value="Prot_kinase_dom"/>
</dbReference>
<keyword evidence="2" id="KW-0808">Transferase</keyword>
<keyword evidence="3" id="KW-1185">Reference proteome</keyword>
<dbReference type="GO" id="GO:0005524">
    <property type="term" value="F:ATP binding"/>
    <property type="evidence" value="ECO:0007669"/>
    <property type="project" value="InterPro"/>
</dbReference>
<proteinExistence type="predicted"/>
<dbReference type="Gene3D" id="1.10.510.10">
    <property type="entry name" value="Transferase(Phosphotransferase) domain 1"/>
    <property type="match status" value="1"/>
</dbReference>
<protein>
    <submittedName>
        <fullName evidence="2">Putative serine/threonine protein kinase</fullName>
    </submittedName>
</protein>
<dbReference type="PANTHER" id="PTHR24347">
    <property type="entry name" value="SERINE/THREONINE-PROTEIN KINASE"/>
    <property type="match status" value="1"/>
</dbReference>
<reference evidence="3" key="1">
    <citation type="submission" date="2015-06" db="EMBL/GenBank/DDBJ databases">
        <authorList>
            <person name="Bertelli C."/>
        </authorList>
    </citation>
    <scope>NUCLEOTIDE SEQUENCE [LARGE SCALE GENOMIC DNA]</scope>
    <source>
        <strain evidence="3">CRIB-30</strain>
    </source>
</reference>
<dbReference type="PROSITE" id="PS50011">
    <property type="entry name" value="PROTEIN_KINASE_DOM"/>
    <property type="match status" value="1"/>
</dbReference>
<dbReference type="Proteomes" id="UP000220251">
    <property type="component" value="Unassembled WGS sequence"/>
</dbReference>
<feature type="domain" description="Protein kinase" evidence="1">
    <location>
        <begin position="188"/>
        <end position="455"/>
    </location>
</feature>
<evidence type="ECO:0000259" key="1">
    <source>
        <dbReference type="PROSITE" id="PS50011"/>
    </source>
</evidence>
<dbReference type="GO" id="GO:0004674">
    <property type="term" value="F:protein serine/threonine kinase activity"/>
    <property type="evidence" value="ECO:0007669"/>
    <property type="project" value="UniProtKB-KW"/>
</dbReference>
<keyword evidence="2" id="KW-0723">Serine/threonine-protein kinase</keyword>
<sequence>MRSTGKGLNLLLLLGALLGIVLCEAEEWQRIPFFVSDYFIRNGLNNWNLSEESLRTKQSARQLSRKKEGLLLHLTRRELEGILQPREGLSLVPSQVNVLLENGKTRAAQSVDLPSRQSLQVRTETAVSNIMKVSAKYSLRKHQVMQAVRFIEEEFCLSVSSGNYYCPKEVTGLMGGLEYDPATGYYFIHLDYLVGQGCCKIVTLSILYGVKFPEMVAMTVPREGIAMNEEVAILRRVQSVDGVLRLISDPMGGRHKMITTLYEGGTLAEAGRKIHLSAREIALFAKDLLGVLKGVHQSGVVHLDIHPGNLLLEKREGEQRRLILIDWGIARVINENNSYDVQSDLYSAAVVFCSLLNPTIPLGIFQQKLAMFKKLGEQVGEAMPSGSLLLGEISHELTERKSWLDEAYALRSLSFEEGFERILLHMLHPVQGECHDALYWSLALESLWGDVPALK</sequence>
<name>A0A0H5E612_9BACT</name>
<dbReference type="Pfam" id="PF00069">
    <property type="entry name" value="Pkinase"/>
    <property type="match status" value="1"/>
</dbReference>
<dbReference type="AlphaFoldDB" id="A0A0H5E612"/>
<evidence type="ECO:0000313" key="2">
    <source>
        <dbReference type="EMBL" id="CRX38685.1"/>
    </source>
</evidence>
<dbReference type="EMBL" id="CWGJ01000015">
    <property type="protein sequence ID" value="CRX38685.1"/>
    <property type="molecule type" value="Genomic_DNA"/>
</dbReference>